<protein>
    <recommendedName>
        <fullName evidence="10">Trimethylamine monooxygenase</fullName>
        <ecNumber evidence="9">1.14.13.148</ecNumber>
    </recommendedName>
</protein>
<comment type="similarity">
    <text evidence="3">Belongs to the FAD-binding monooxygenase family.</text>
</comment>
<gene>
    <name evidence="11" type="ORF">SAMN02982929_02507</name>
    <name evidence="12" type="ORF">SAMN05216506_114115</name>
</gene>
<dbReference type="InterPro" id="IPR050346">
    <property type="entry name" value="FMO-like"/>
</dbReference>
<dbReference type="EMBL" id="FNVB01000003">
    <property type="protein sequence ID" value="SEG52102.1"/>
    <property type="molecule type" value="Genomic_DNA"/>
</dbReference>
<evidence type="ECO:0000256" key="4">
    <source>
        <dbReference type="ARBA" id="ARBA00022630"/>
    </source>
</evidence>
<evidence type="ECO:0000256" key="5">
    <source>
        <dbReference type="ARBA" id="ARBA00022827"/>
    </source>
</evidence>
<dbReference type="RefSeq" id="WP_093357357.1">
    <property type="nucleotide sequence ID" value="NZ_FNVB01000003.1"/>
</dbReference>
<accession>A0A1I2DGQ4</accession>
<evidence type="ECO:0000313" key="11">
    <source>
        <dbReference type="EMBL" id="SEG52102.1"/>
    </source>
</evidence>
<dbReference type="GO" id="GO:0050660">
    <property type="term" value="F:flavin adenine dinucleotide binding"/>
    <property type="evidence" value="ECO:0007669"/>
    <property type="project" value="InterPro"/>
</dbReference>
<organism evidence="11 14">
    <name type="scientific">Saccharopolyspora kobensis</name>
    <dbReference type="NCBI Taxonomy" id="146035"/>
    <lineage>
        <taxon>Bacteria</taxon>
        <taxon>Bacillati</taxon>
        <taxon>Actinomycetota</taxon>
        <taxon>Actinomycetes</taxon>
        <taxon>Pseudonocardiales</taxon>
        <taxon>Pseudonocardiaceae</taxon>
        <taxon>Saccharopolyspora</taxon>
    </lineage>
</organism>
<evidence type="ECO:0000256" key="2">
    <source>
        <dbReference type="ARBA" id="ARBA00009183"/>
    </source>
</evidence>
<dbReference type="InterPro" id="IPR000960">
    <property type="entry name" value="Flavin_mOase"/>
</dbReference>
<accession>A0A1H6AUM7</accession>
<dbReference type="GO" id="GO:0050661">
    <property type="term" value="F:NADP binding"/>
    <property type="evidence" value="ECO:0007669"/>
    <property type="project" value="InterPro"/>
</dbReference>
<proteinExistence type="inferred from homology"/>
<name>A0A1H6AUM7_9PSEU</name>
<comment type="cofactor">
    <cofactor evidence="1">
        <name>FAD</name>
        <dbReference type="ChEBI" id="CHEBI:57692"/>
    </cofactor>
</comment>
<dbReference type="GO" id="GO:0034899">
    <property type="term" value="F:trimethylamine monooxygenase activity"/>
    <property type="evidence" value="ECO:0007669"/>
    <property type="project" value="UniProtKB-EC"/>
</dbReference>
<evidence type="ECO:0000256" key="10">
    <source>
        <dbReference type="ARBA" id="ARBA00035159"/>
    </source>
</evidence>
<sequence>MTSRVAVIGAGPSGLSQLHAFEEARKKGAEVPELVCFEKQSDWGGLWNYSWRTGLDEFGEPAHGSMYRFLWSNGPKECLEFADYTFEEHFGKAIPSFPPREVLADYILGRAKKNDVRRFIRFSTAVRWVSYDPATEQFTVTVEDLTRNETRREVFDHVIVATGHFSVPNVPHYEGFESFPGRILHSHDFRDAREFAGQDVLVMGSSYSAEDLALQSKKYGAKSVTISYRTAPMDFKWPEGVDEVPQLVKLDGDVAHFKDGSTRRIDSIVLCTGYKHHFPFLADELRLRTKNVLYPANLYKGVFWLDNPKLMYLGMQDQFYTMTLFDAEAWYARDYVLGRVSLPSREEMSADIDEWVERESTLTDDARMIDFQADHVAELLADVDYPQFDLDLTRKLFRDWEHDKQESITGYRDRGFPSPCTGTEAPIHHTPWWEAMDDSLETFLNTPKQS</sequence>
<dbReference type="Pfam" id="PF00743">
    <property type="entry name" value="FMO-like"/>
    <property type="match status" value="2"/>
</dbReference>
<dbReference type="GO" id="GO:0004499">
    <property type="term" value="F:N,N-dimethylaniline monooxygenase activity"/>
    <property type="evidence" value="ECO:0007669"/>
    <property type="project" value="InterPro"/>
</dbReference>
<keyword evidence="8 11" id="KW-0503">Monooxygenase</keyword>
<evidence type="ECO:0000256" key="7">
    <source>
        <dbReference type="ARBA" id="ARBA00023002"/>
    </source>
</evidence>
<keyword evidence="13" id="KW-1185">Reference proteome</keyword>
<reference evidence="11" key="2">
    <citation type="submission" date="2016-10" db="EMBL/GenBank/DDBJ databases">
        <authorList>
            <person name="de Groot N.N."/>
        </authorList>
    </citation>
    <scope>NUCLEOTIDE SEQUENCE [LARGE SCALE GENOMIC DNA]</scope>
    <source>
        <strain evidence="11">ATCC 20501</strain>
    </source>
</reference>
<dbReference type="Gene3D" id="3.50.50.60">
    <property type="entry name" value="FAD/NAD(P)-binding domain"/>
    <property type="match status" value="2"/>
</dbReference>
<dbReference type="PIRSF" id="PIRSF000332">
    <property type="entry name" value="FMO"/>
    <property type="match status" value="1"/>
</dbReference>
<dbReference type="InterPro" id="IPR020946">
    <property type="entry name" value="Flavin_mOase-like"/>
</dbReference>
<evidence type="ECO:0000256" key="9">
    <source>
        <dbReference type="ARBA" id="ARBA00034528"/>
    </source>
</evidence>
<keyword evidence="6" id="KW-0521">NADP</keyword>
<dbReference type="Proteomes" id="UP000199690">
    <property type="component" value="Unassembled WGS sequence"/>
</dbReference>
<dbReference type="InterPro" id="IPR036188">
    <property type="entry name" value="FAD/NAD-bd_sf"/>
</dbReference>
<comment type="similarity">
    <text evidence="2">Belongs to the FMO family.</text>
</comment>
<keyword evidence="5" id="KW-0274">FAD</keyword>
<dbReference type="EC" id="1.14.13.148" evidence="9"/>
<keyword evidence="7" id="KW-0560">Oxidoreductase</keyword>
<dbReference type="EMBL" id="FOME01000014">
    <property type="protein sequence ID" value="SFE79100.1"/>
    <property type="molecule type" value="Genomic_DNA"/>
</dbReference>
<dbReference type="AlphaFoldDB" id="A0A1H6AUM7"/>
<dbReference type="SMR" id="A0A1H6AUM7"/>
<reference evidence="13 14" key="1">
    <citation type="submission" date="2016-10" db="EMBL/GenBank/DDBJ databases">
        <authorList>
            <person name="Varghese N."/>
            <person name="Submissions S."/>
        </authorList>
    </citation>
    <scope>NUCLEOTIDE SEQUENCE [LARGE SCALE GENOMIC DNA]</scope>
    <source>
        <strain evidence="14">ATCC 20501</strain>
        <strain evidence="12 13">CGMCC 4.3529</strain>
    </source>
</reference>
<evidence type="ECO:0000256" key="6">
    <source>
        <dbReference type="ARBA" id="ARBA00022857"/>
    </source>
</evidence>
<evidence type="ECO:0000313" key="12">
    <source>
        <dbReference type="EMBL" id="SFE79100.1"/>
    </source>
</evidence>
<dbReference type="PANTHER" id="PTHR23023">
    <property type="entry name" value="DIMETHYLANILINE MONOOXYGENASE"/>
    <property type="match status" value="1"/>
</dbReference>
<evidence type="ECO:0000256" key="8">
    <source>
        <dbReference type="ARBA" id="ARBA00023033"/>
    </source>
</evidence>
<keyword evidence="4" id="KW-0285">Flavoprotein</keyword>
<dbReference type="Proteomes" id="UP000236729">
    <property type="component" value="Unassembled WGS sequence"/>
</dbReference>
<evidence type="ECO:0000256" key="1">
    <source>
        <dbReference type="ARBA" id="ARBA00001974"/>
    </source>
</evidence>
<evidence type="ECO:0000313" key="13">
    <source>
        <dbReference type="Proteomes" id="UP000199690"/>
    </source>
</evidence>
<evidence type="ECO:0000313" key="14">
    <source>
        <dbReference type="Proteomes" id="UP000236729"/>
    </source>
</evidence>
<evidence type="ECO:0000256" key="3">
    <source>
        <dbReference type="ARBA" id="ARBA00010139"/>
    </source>
</evidence>
<dbReference type="FunFam" id="3.50.50.60:FF:000138">
    <property type="entry name" value="Flavin-containing monooxygenase"/>
    <property type="match status" value="1"/>
</dbReference>
<dbReference type="SUPFAM" id="SSF51905">
    <property type="entry name" value="FAD/NAD(P)-binding domain"/>
    <property type="match status" value="2"/>
</dbReference>